<dbReference type="GO" id="GO:0030943">
    <property type="term" value="F:mitochondrion targeting sequence binding"/>
    <property type="evidence" value="ECO:0007669"/>
    <property type="project" value="TreeGrafter"/>
</dbReference>
<sequence length="132" mass="13890">MEEERDIRDDVPCSSITSESVVRFGTGGAIWGLCIGLYDSRKNGLTGFSRASYVVKSVGKLGLQCGFFAGIYTGTQCGVERYRRKKDMLNASIAGAVSGAAIAIKTRSLTQVVGMAVLVSGITSAANVARTN</sequence>
<evidence type="ECO:0000313" key="6">
    <source>
        <dbReference type="Proteomes" id="UP000316621"/>
    </source>
</evidence>
<dbReference type="Gramene" id="RZC53056">
    <property type="protein sequence ID" value="RZC53056"/>
    <property type="gene ID" value="C5167_011913"/>
</dbReference>
<dbReference type="AlphaFoldDB" id="A0A4Y7IY08"/>
<keyword evidence="4" id="KW-0472">Membrane</keyword>
<evidence type="ECO:0000313" key="5">
    <source>
        <dbReference type="EMBL" id="RZC53056.1"/>
    </source>
</evidence>
<dbReference type="GO" id="GO:0008320">
    <property type="term" value="F:protein transmembrane transporter activity"/>
    <property type="evidence" value="ECO:0007669"/>
    <property type="project" value="TreeGrafter"/>
</dbReference>
<evidence type="ECO:0000256" key="2">
    <source>
        <dbReference type="ARBA" id="ARBA00022692"/>
    </source>
</evidence>
<accession>A0A4Y7IY08</accession>
<dbReference type="EMBL" id="CM010717">
    <property type="protein sequence ID" value="RZC53056.1"/>
    <property type="molecule type" value="Genomic_DNA"/>
</dbReference>
<comment type="subcellular location">
    <subcellularLocation>
        <location evidence="1">Membrane</location>
        <topology evidence="1">Multi-pass membrane protein</topology>
    </subcellularLocation>
</comment>
<evidence type="ECO:0000256" key="1">
    <source>
        <dbReference type="ARBA" id="ARBA00004141"/>
    </source>
</evidence>
<dbReference type="Proteomes" id="UP000316621">
    <property type="component" value="Chromosome 3"/>
</dbReference>
<evidence type="ECO:0000256" key="4">
    <source>
        <dbReference type="ARBA" id="ARBA00023136"/>
    </source>
</evidence>
<dbReference type="STRING" id="3469.A0A4Y7IY08"/>
<dbReference type="PANTHER" id="PTHR14110:SF5">
    <property type="entry name" value="OUTER ENVELOPE PORE PROTEIN 16-4, CHLOROPLASTIC"/>
    <property type="match status" value="1"/>
</dbReference>
<keyword evidence="2" id="KW-0812">Transmembrane</keyword>
<reference evidence="5 6" key="1">
    <citation type="journal article" date="2018" name="Science">
        <title>The opium poppy genome and morphinan production.</title>
        <authorList>
            <person name="Guo L."/>
            <person name="Winzer T."/>
            <person name="Yang X."/>
            <person name="Li Y."/>
            <person name="Ning Z."/>
            <person name="He Z."/>
            <person name="Teodor R."/>
            <person name="Lu Y."/>
            <person name="Bowser T.A."/>
            <person name="Graham I.A."/>
            <person name="Ye K."/>
        </authorList>
    </citation>
    <scope>NUCLEOTIDE SEQUENCE [LARGE SCALE GENOMIC DNA]</scope>
    <source>
        <strain evidence="6">cv. HN1</strain>
        <tissue evidence="5">Leaves</tissue>
    </source>
</reference>
<name>A0A4Y7IY08_PAPSO</name>
<dbReference type="Pfam" id="PF02466">
    <property type="entry name" value="Tim17"/>
    <property type="match status" value="1"/>
</dbReference>
<dbReference type="OMA" id="DWVNGLV"/>
<gene>
    <name evidence="5" type="ORF">C5167_011913</name>
</gene>
<dbReference type="GO" id="GO:0042721">
    <property type="term" value="C:TIM22 mitochondrial import inner membrane insertion complex"/>
    <property type="evidence" value="ECO:0007669"/>
    <property type="project" value="InterPro"/>
</dbReference>
<keyword evidence="3" id="KW-1133">Transmembrane helix</keyword>
<proteinExistence type="predicted"/>
<protein>
    <submittedName>
        <fullName evidence="5">Uncharacterized protein</fullName>
    </submittedName>
</protein>
<dbReference type="OrthoDB" id="1865977at2759"/>
<evidence type="ECO:0000256" key="3">
    <source>
        <dbReference type="ARBA" id="ARBA00022989"/>
    </source>
</evidence>
<organism evidence="5 6">
    <name type="scientific">Papaver somniferum</name>
    <name type="common">Opium poppy</name>
    <dbReference type="NCBI Taxonomy" id="3469"/>
    <lineage>
        <taxon>Eukaryota</taxon>
        <taxon>Viridiplantae</taxon>
        <taxon>Streptophyta</taxon>
        <taxon>Embryophyta</taxon>
        <taxon>Tracheophyta</taxon>
        <taxon>Spermatophyta</taxon>
        <taxon>Magnoliopsida</taxon>
        <taxon>Ranunculales</taxon>
        <taxon>Papaveraceae</taxon>
        <taxon>Papaveroideae</taxon>
        <taxon>Papaver</taxon>
    </lineage>
</organism>
<dbReference type="GO" id="GO:0045039">
    <property type="term" value="P:protein insertion into mitochondrial inner membrane"/>
    <property type="evidence" value="ECO:0007669"/>
    <property type="project" value="InterPro"/>
</dbReference>
<dbReference type="InterPro" id="IPR039175">
    <property type="entry name" value="TIM22"/>
</dbReference>
<dbReference type="PANTHER" id="PTHR14110">
    <property type="entry name" value="MITOCHONDRIAL IMPORT INNER MEMBRANE TRANSLOCASE SUBUNIT TIM22"/>
    <property type="match status" value="1"/>
</dbReference>
<keyword evidence="6" id="KW-1185">Reference proteome</keyword>